<evidence type="ECO:0000313" key="3">
    <source>
        <dbReference type="Proteomes" id="UP000298138"/>
    </source>
</evidence>
<sequence length="79" mass="9190">MSRTRRLSFFSFWRSRCLVSISAQPFDLVPIEGRNFTEQAKLPAEQPFQSFLNELSVTSLPPWGSTDTRERSFNRVSTF</sequence>
<name>A0A4V6RHA3_9PEZI</name>
<feature type="chain" id="PRO_5020989762" description="Secreted protein" evidence="1">
    <location>
        <begin position="24"/>
        <end position="79"/>
    </location>
</feature>
<feature type="signal peptide" evidence="1">
    <location>
        <begin position="1"/>
        <end position="23"/>
    </location>
</feature>
<evidence type="ECO:0000313" key="2">
    <source>
        <dbReference type="EMBL" id="TGZ76434.1"/>
    </source>
</evidence>
<dbReference type="Proteomes" id="UP000298138">
    <property type="component" value="Unassembled WGS sequence"/>
</dbReference>
<dbReference type="AlphaFoldDB" id="A0A4V6RHA3"/>
<proteinExistence type="predicted"/>
<dbReference type="EMBL" id="ML220179">
    <property type="protein sequence ID" value="TGZ76434.1"/>
    <property type="molecule type" value="Genomic_DNA"/>
</dbReference>
<evidence type="ECO:0008006" key="4">
    <source>
        <dbReference type="Google" id="ProtNLM"/>
    </source>
</evidence>
<organism evidence="2 3">
    <name type="scientific">Ascodesmis nigricans</name>
    <dbReference type="NCBI Taxonomy" id="341454"/>
    <lineage>
        <taxon>Eukaryota</taxon>
        <taxon>Fungi</taxon>
        <taxon>Dikarya</taxon>
        <taxon>Ascomycota</taxon>
        <taxon>Pezizomycotina</taxon>
        <taxon>Pezizomycetes</taxon>
        <taxon>Pezizales</taxon>
        <taxon>Ascodesmidaceae</taxon>
        <taxon>Ascodesmis</taxon>
    </lineage>
</organism>
<gene>
    <name evidence="2" type="ORF">EX30DRAFT_248415</name>
</gene>
<reference evidence="2 3" key="1">
    <citation type="submission" date="2019-04" db="EMBL/GenBank/DDBJ databases">
        <title>Comparative genomics and transcriptomics to analyze fruiting body development in filamentous ascomycetes.</title>
        <authorList>
            <consortium name="DOE Joint Genome Institute"/>
            <person name="Lutkenhaus R."/>
            <person name="Traeger S."/>
            <person name="Breuer J."/>
            <person name="Kuo A."/>
            <person name="Lipzen A."/>
            <person name="Pangilinan J."/>
            <person name="Dilworth D."/>
            <person name="Sandor L."/>
            <person name="Poggeler S."/>
            <person name="Barry K."/>
            <person name="Grigoriev I.V."/>
            <person name="Nowrousian M."/>
        </authorList>
    </citation>
    <scope>NUCLEOTIDE SEQUENCE [LARGE SCALE GENOMIC DNA]</scope>
    <source>
        <strain evidence="2 3">CBS 389.68</strain>
    </source>
</reference>
<keyword evidence="3" id="KW-1185">Reference proteome</keyword>
<accession>A0A4V6RHA3</accession>
<keyword evidence="1" id="KW-0732">Signal</keyword>
<evidence type="ECO:0000256" key="1">
    <source>
        <dbReference type="SAM" id="SignalP"/>
    </source>
</evidence>
<protein>
    <recommendedName>
        <fullName evidence="4">Secreted protein</fullName>
    </recommendedName>
</protein>
<dbReference type="InParanoid" id="A0A4V6RHA3"/>